<dbReference type="Proteomes" id="UP001159363">
    <property type="component" value="Chromosome 4"/>
</dbReference>
<accession>A0ABQ9HEL1</accession>
<evidence type="ECO:0000313" key="2">
    <source>
        <dbReference type="EMBL" id="KAJ8882695.1"/>
    </source>
</evidence>
<proteinExistence type="predicted"/>
<reference evidence="2 3" key="1">
    <citation type="submission" date="2023-02" db="EMBL/GenBank/DDBJ databases">
        <title>LHISI_Scaffold_Assembly.</title>
        <authorList>
            <person name="Stuart O.P."/>
            <person name="Cleave R."/>
            <person name="Magrath M.J.L."/>
            <person name="Mikheyev A.S."/>
        </authorList>
    </citation>
    <scope>NUCLEOTIDE SEQUENCE [LARGE SCALE GENOMIC DNA]</scope>
    <source>
        <strain evidence="2">Daus_M_001</strain>
        <tissue evidence="2">Leg muscle</tissue>
    </source>
</reference>
<gene>
    <name evidence="2" type="ORF">PR048_014507</name>
</gene>
<dbReference type="EMBL" id="JARBHB010000005">
    <property type="protein sequence ID" value="KAJ8882695.1"/>
    <property type="molecule type" value="Genomic_DNA"/>
</dbReference>
<keyword evidence="3" id="KW-1185">Reference proteome</keyword>
<name>A0ABQ9HEL1_9NEOP</name>
<comment type="caution">
    <text evidence="2">The sequence shown here is derived from an EMBL/GenBank/DDBJ whole genome shotgun (WGS) entry which is preliminary data.</text>
</comment>
<feature type="region of interest" description="Disordered" evidence="1">
    <location>
        <begin position="454"/>
        <end position="486"/>
    </location>
</feature>
<feature type="compositionally biased region" description="Polar residues" evidence="1">
    <location>
        <begin position="455"/>
        <end position="471"/>
    </location>
</feature>
<sequence>MFPDLTVKLELLQPRWGPPTKAPANLLCVAAGVGVIFSQIQQECTLTLQIHEYNCNNVKVSRDGCGALITTSVAMLAVTGCARTRAGEAFHECPVIRVTAVEALNTLAKFVSPRHSVCISLQYRELVRIFAAARLRKTWDVHHEYGNCSTCKKWNLSTPPRGEASLGRTGLRKVPLMPVGGVCPQSLRVSFKAAVVTMKLVSCFCGVSFCGVMQTNLYRQCFYGQLPVPKLQNLPTLAFPIYIDAFSVLVIKLPIRTNSAANVSNTAVTVERNTHNYHYNYKRLRFSLQIYPISILLPCRVRPSQRGRGDAAARMLASQQGEAGSNPDGIAPGFSHVGIVPGDATGRRVFSGISSFPRRPNILPLKARDRNVIQPDLDETRERATGVCTCKEGVLPTRTRHARARAGVTAQPVWATRPCDASCDACGHVWMTCDRPRSVCVHEHSSGMAPATLKMSRTQTLHSSHSPTQKSRTVRSGEREGHDSSCRSSFPLRPIYRFGNLLLGKEFADIAMELGRSTVQLVDNVCTVCLELRHESKFLHVQINVPCNGFFAEGAVNFTFRDGTKYIEFRRVTVTLNDATRVFCTPDSDIVYVHCATKTKFRCIAEHKGCVKYAVSVSPLPVDLADMRARIITYIDCIDRNMLHRVWEAFD</sequence>
<evidence type="ECO:0000313" key="3">
    <source>
        <dbReference type="Proteomes" id="UP001159363"/>
    </source>
</evidence>
<protein>
    <submittedName>
        <fullName evidence="2">Uncharacterized protein</fullName>
    </submittedName>
</protein>
<feature type="compositionally biased region" description="Basic and acidic residues" evidence="1">
    <location>
        <begin position="475"/>
        <end position="485"/>
    </location>
</feature>
<organism evidence="2 3">
    <name type="scientific">Dryococelus australis</name>
    <dbReference type="NCBI Taxonomy" id="614101"/>
    <lineage>
        <taxon>Eukaryota</taxon>
        <taxon>Metazoa</taxon>
        <taxon>Ecdysozoa</taxon>
        <taxon>Arthropoda</taxon>
        <taxon>Hexapoda</taxon>
        <taxon>Insecta</taxon>
        <taxon>Pterygota</taxon>
        <taxon>Neoptera</taxon>
        <taxon>Polyneoptera</taxon>
        <taxon>Phasmatodea</taxon>
        <taxon>Verophasmatodea</taxon>
        <taxon>Anareolatae</taxon>
        <taxon>Phasmatidae</taxon>
        <taxon>Eurycanthinae</taxon>
        <taxon>Dryococelus</taxon>
    </lineage>
</organism>
<evidence type="ECO:0000256" key="1">
    <source>
        <dbReference type="SAM" id="MobiDB-lite"/>
    </source>
</evidence>